<dbReference type="EMBL" id="PDNZ01000001">
    <property type="protein sequence ID" value="PWW83159.1"/>
    <property type="molecule type" value="Genomic_DNA"/>
</dbReference>
<proteinExistence type="predicted"/>
<dbReference type="Proteomes" id="UP000246278">
    <property type="component" value="Unassembled WGS sequence"/>
</dbReference>
<feature type="region of interest" description="Disordered" evidence="1">
    <location>
        <begin position="1"/>
        <end position="70"/>
    </location>
</feature>
<gene>
    <name evidence="2" type="ORF">CR164_00950</name>
</gene>
<feature type="compositionally biased region" description="Low complexity" evidence="1">
    <location>
        <begin position="19"/>
        <end position="55"/>
    </location>
</feature>
<keyword evidence="3" id="KW-1185">Reference proteome</keyword>
<comment type="caution">
    <text evidence="2">The sequence shown here is derived from an EMBL/GenBank/DDBJ whole genome shotgun (WGS) entry which is preliminary data.</text>
</comment>
<dbReference type="RefSeq" id="WP_110022041.1">
    <property type="nucleotide sequence ID" value="NZ_PDNZ01000001.1"/>
</dbReference>
<sequence length="118" mass="12522">MADEKKQGGWFSRLKKETPAGAPSAKPAPAPKQTAASPKPAPKAKPASASQQAAPVKNAESPENPAKRESVDTVASFQYYIDSLISLSASQIKIVGMVLQGVSDFIEKQTLSLKENQK</sequence>
<evidence type="ECO:0000313" key="2">
    <source>
        <dbReference type="EMBL" id="PWW83159.1"/>
    </source>
</evidence>
<organism evidence="2 3">
    <name type="scientific">Prosthecochloris marina</name>
    <dbReference type="NCBI Taxonomy" id="2017681"/>
    <lineage>
        <taxon>Bacteria</taxon>
        <taxon>Pseudomonadati</taxon>
        <taxon>Chlorobiota</taxon>
        <taxon>Chlorobiia</taxon>
        <taxon>Chlorobiales</taxon>
        <taxon>Chlorobiaceae</taxon>
        <taxon>Prosthecochloris</taxon>
    </lineage>
</organism>
<evidence type="ECO:0000313" key="3">
    <source>
        <dbReference type="Proteomes" id="UP000246278"/>
    </source>
</evidence>
<name>A0A317T8S9_9CHLB</name>
<dbReference type="AlphaFoldDB" id="A0A317T8S9"/>
<dbReference type="OrthoDB" id="595013at2"/>
<evidence type="ECO:0000256" key="1">
    <source>
        <dbReference type="SAM" id="MobiDB-lite"/>
    </source>
</evidence>
<reference evidence="3" key="1">
    <citation type="submission" date="2017-10" db="EMBL/GenBank/DDBJ databases">
        <authorList>
            <person name="Gaisin V.A."/>
            <person name="Rysina M.S."/>
            <person name="Grouzdev D.S."/>
        </authorList>
    </citation>
    <scope>NUCLEOTIDE SEQUENCE [LARGE SCALE GENOMIC DNA]</scope>
    <source>
        <strain evidence="3">V1</strain>
    </source>
</reference>
<protein>
    <submittedName>
        <fullName evidence="2">Uncharacterized protein</fullName>
    </submittedName>
</protein>
<accession>A0A317T8S9</accession>